<reference evidence="2 3" key="1">
    <citation type="submission" date="2015-01" db="EMBL/GenBank/DDBJ databases">
        <title>Complete genome of Pseudomonas batumici UCM B-321 producer of the batumin antibiotic with strong antistaphilococcal and potential anticancer activity.</title>
        <authorList>
            <person name="Klochko V.V."/>
            <person name="Zelena L.B."/>
            <person name="Elena K.A."/>
            <person name="Reva O.N."/>
        </authorList>
    </citation>
    <scope>NUCLEOTIDE SEQUENCE [LARGE SCALE GENOMIC DNA]</scope>
    <source>
        <strain evidence="2 3">UCM B-321</strain>
    </source>
</reference>
<accession>A0A0C2IBV7</accession>
<evidence type="ECO:0000313" key="2">
    <source>
        <dbReference type="EMBL" id="KIH82507.1"/>
    </source>
</evidence>
<comment type="caution">
    <text evidence="2">The sequence shown here is derived from an EMBL/GenBank/DDBJ whole genome shotgun (WGS) entry which is preliminary data.</text>
</comment>
<evidence type="ECO:0000313" key="3">
    <source>
        <dbReference type="Proteomes" id="UP000031535"/>
    </source>
</evidence>
<evidence type="ECO:0000256" key="1">
    <source>
        <dbReference type="ARBA" id="ARBA00022649"/>
    </source>
</evidence>
<keyword evidence="3" id="KW-1185">Reference proteome</keyword>
<dbReference type="Pfam" id="PF05016">
    <property type="entry name" value="ParE_toxin"/>
    <property type="match status" value="1"/>
</dbReference>
<keyword evidence="1" id="KW-1277">Toxin-antitoxin system</keyword>
<dbReference type="OrthoDB" id="121597at2"/>
<name>A0A0C2IBV7_9PSED</name>
<protein>
    <submittedName>
        <fullName evidence="2">Death on curing protein, Doc toxin</fullName>
    </submittedName>
</protein>
<dbReference type="Proteomes" id="UP000031535">
    <property type="component" value="Unassembled WGS sequence"/>
</dbReference>
<dbReference type="EMBL" id="JXDG01000049">
    <property type="protein sequence ID" value="KIH82507.1"/>
    <property type="molecule type" value="Genomic_DNA"/>
</dbReference>
<dbReference type="PATRIC" id="fig|226910.6.peg.3738"/>
<dbReference type="InterPro" id="IPR007712">
    <property type="entry name" value="RelE/ParE_toxin"/>
</dbReference>
<gene>
    <name evidence="2" type="ORF">UCMB321_3745</name>
</gene>
<dbReference type="STRING" id="226910.UCMB321_3745"/>
<dbReference type="InterPro" id="IPR035093">
    <property type="entry name" value="RelE/ParE_toxin_dom_sf"/>
</dbReference>
<sequence>MPRLIVTAGAGEGLERCRRFLSEKDPQVARRAAQTIEQQLTRLETDPQIGRPFAELPELRELVIAFGDAGYVALYRFVPAEEVVYVLAFRHQRKAGY</sequence>
<dbReference type="AlphaFoldDB" id="A0A0C2IBV7"/>
<organism evidence="2 3">
    <name type="scientific">Pseudomonas batumici</name>
    <dbReference type="NCBI Taxonomy" id="226910"/>
    <lineage>
        <taxon>Bacteria</taxon>
        <taxon>Pseudomonadati</taxon>
        <taxon>Pseudomonadota</taxon>
        <taxon>Gammaproteobacteria</taxon>
        <taxon>Pseudomonadales</taxon>
        <taxon>Pseudomonadaceae</taxon>
        <taxon>Pseudomonas</taxon>
    </lineage>
</organism>
<dbReference type="RefSeq" id="WP_040069720.1">
    <property type="nucleotide sequence ID" value="NZ_JXDG01000049.1"/>
</dbReference>
<dbReference type="Gene3D" id="3.30.2310.20">
    <property type="entry name" value="RelE-like"/>
    <property type="match status" value="1"/>
</dbReference>
<proteinExistence type="predicted"/>